<dbReference type="RefSeq" id="WP_183786700.1">
    <property type="nucleotide sequence ID" value="NZ_JACIBS010000004.1"/>
</dbReference>
<proteinExistence type="predicted"/>
<feature type="DNA-binding region" description="H-T-H motif" evidence="4">
    <location>
        <begin position="41"/>
        <end position="60"/>
    </location>
</feature>
<dbReference type="InterPro" id="IPR001647">
    <property type="entry name" value="HTH_TetR"/>
</dbReference>
<feature type="domain" description="HTH tetR-type" evidence="5">
    <location>
        <begin position="18"/>
        <end position="78"/>
    </location>
</feature>
<evidence type="ECO:0000256" key="4">
    <source>
        <dbReference type="PROSITE-ProRule" id="PRU00335"/>
    </source>
</evidence>
<organism evidence="6 7">
    <name type="scientific">Prauserella sediminis</name>
    <dbReference type="NCBI Taxonomy" id="577680"/>
    <lineage>
        <taxon>Bacteria</taxon>
        <taxon>Bacillati</taxon>
        <taxon>Actinomycetota</taxon>
        <taxon>Actinomycetes</taxon>
        <taxon>Pseudonocardiales</taxon>
        <taxon>Pseudonocardiaceae</taxon>
        <taxon>Prauserella</taxon>
        <taxon>Prauserella salsuginis group</taxon>
    </lineage>
</organism>
<keyword evidence="2 4" id="KW-0238">DNA-binding</keyword>
<dbReference type="Gene3D" id="1.10.10.60">
    <property type="entry name" value="Homeodomain-like"/>
    <property type="match status" value="1"/>
</dbReference>
<evidence type="ECO:0000256" key="2">
    <source>
        <dbReference type="ARBA" id="ARBA00023125"/>
    </source>
</evidence>
<dbReference type="PANTHER" id="PTHR30055">
    <property type="entry name" value="HTH-TYPE TRANSCRIPTIONAL REGULATOR RUTR"/>
    <property type="match status" value="1"/>
</dbReference>
<dbReference type="PROSITE" id="PS01081">
    <property type="entry name" value="HTH_TETR_1"/>
    <property type="match status" value="1"/>
</dbReference>
<evidence type="ECO:0000259" key="5">
    <source>
        <dbReference type="PROSITE" id="PS50977"/>
    </source>
</evidence>
<dbReference type="Proteomes" id="UP000564573">
    <property type="component" value="Unassembled WGS sequence"/>
</dbReference>
<dbReference type="PRINTS" id="PR00455">
    <property type="entry name" value="HTHTETR"/>
</dbReference>
<reference evidence="6 7" key="1">
    <citation type="submission" date="2020-08" db="EMBL/GenBank/DDBJ databases">
        <title>Sequencing the genomes of 1000 actinobacteria strains.</title>
        <authorList>
            <person name="Klenk H.-P."/>
        </authorList>
    </citation>
    <scope>NUCLEOTIDE SEQUENCE [LARGE SCALE GENOMIC DNA]</scope>
    <source>
        <strain evidence="6 7">DSM 45267</strain>
    </source>
</reference>
<keyword evidence="1" id="KW-0805">Transcription regulation</keyword>
<dbReference type="Gene3D" id="1.10.357.10">
    <property type="entry name" value="Tetracycline Repressor, domain 2"/>
    <property type="match status" value="1"/>
</dbReference>
<dbReference type="InterPro" id="IPR023772">
    <property type="entry name" value="DNA-bd_HTH_TetR-type_CS"/>
</dbReference>
<dbReference type="SUPFAM" id="SSF46689">
    <property type="entry name" value="Homeodomain-like"/>
    <property type="match status" value="1"/>
</dbReference>
<dbReference type="Pfam" id="PF17754">
    <property type="entry name" value="TetR_C_14"/>
    <property type="match status" value="1"/>
</dbReference>
<dbReference type="AlphaFoldDB" id="A0A839XYJ2"/>
<accession>A0A839XYJ2</accession>
<dbReference type="Pfam" id="PF00440">
    <property type="entry name" value="TetR_N"/>
    <property type="match status" value="1"/>
</dbReference>
<sequence length="210" mass="23040">MDDLTSKGTIGRRARKKMATRRAIQEAALHLFAQHGVENVTVEEIADRADVGLRTFFNYFPTKEDAVLASTAPGIDSLIAEFQERPPDEPVITALCEAAIRVIKLEATGGHDHLTAMRVVRNSPTLVSRQMAMQSTYEATLAEVIATRTTPDEPAIYPQLCAAAALAALRLALHRWLDTDETPSSDGLRHEVTTSFALLAEGLDRPVQRH</sequence>
<evidence type="ECO:0000256" key="3">
    <source>
        <dbReference type="ARBA" id="ARBA00023163"/>
    </source>
</evidence>
<evidence type="ECO:0000256" key="1">
    <source>
        <dbReference type="ARBA" id="ARBA00023015"/>
    </source>
</evidence>
<dbReference type="EMBL" id="JACIBS010000004">
    <property type="protein sequence ID" value="MBB3665493.1"/>
    <property type="molecule type" value="Genomic_DNA"/>
</dbReference>
<dbReference type="InterPro" id="IPR041347">
    <property type="entry name" value="MftR_C"/>
</dbReference>
<dbReference type="PROSITE" id="PS50977">
    <property type="entry name" value="HTH_TETR_2"/>
    <property type="match status" value="1"/>
</dbReference>
<protein>
    <submittedName>
        <fullName evidence="6">AcrR family transcriptional regulator</fullName>
    </submittedName>
</protein>
<dbReference type="InterPro" id="IPR050109">
    <property type="entry name" value="HTH-type_TetR-like_transc_reg"/>
</dbReference>
<gene>
    <name evidence="6" type="ORF">FB384_004450</name>
</gene>
<evidence type="ECO:0000313" key="7">
    <source>
        <dbReference type="Proteomes" id="UP000564573"/>
    </source>
</evidence>
<evidence type="ECO:0000313" key="6">
    <source>
        <dbReference type="EMBL" id="MBB3665493.1"/>
    </source>
</evidence>
<name>A0A839XYJ2_9PSEU</name>
<dbReference type="GO" id="GO:0000976">
    <property type="term" value="F:transcription cis-regulatory region binding"/>
    <property type="evidence" value="ECO:0007669"/>
    <property type="project" value="TreeGrafter"/>
</dbReference>
<keyword evidence="3" id="KW-0804">Transcription</keyword>
<comment type="caution">
    <text evidence="6">The sequence shown here is derived from an EMBL/GenBank/DDBJ whole genome shotgun (WGS) entry which is preliminary data.</text>
</comment>
<keyword evidence="7" id="KW-1185">Reference proteome</keyword>
<dbReference type="GO" id="GO:0003700">
    <property type="term" value="F:DNA-binding transcription factor activity"/>
    <property type="evidence" value="ECO:0007669"/>
    <property type="project" value="TreeGrafter"/>
</dbReference>
<dbReference type="InterPro" id="IPR009057">
    <property type="entry name" value="Homeodomain-like_sf"/>
</dbReference>
<dbReference type="PANTHER" id="PTHR30055:SF238">
    <property type="entry name" value="MYCOFACTOCIN BIOSYNTHESIS TRANSCRIPTIONAL REGULATOR MFTR-RELATED"/>
    <property type="match status" value="1"/>
</dbReference>